<dbReference type="GO" id="GO:0005975">
    <property type="term" value="P:carbohydrate metabolic process"/>
    <property type="evidence" value="ECO:0007669"/>
    <property type="project" value="InterPro"/>
</dbReference>
<comment type="catalytic activity">
    <reaction evidence="1">
        <text>Transfers a segment of a (1-&gt;4)-alpha-D-glucan to a new position in an acceptor, which may be glucose or a (1-&gt;4)-alpha-D-glucan.</text>
        <dbReference type="EC" id="2.4.1.25"/>
    </reaction>
</comment>
<dbReference type="InterPro" id="IPR003385">
    <property type="entry name" value="Glyco_hydro_77"/>
</dbReference>
<name>A0A644YHH5_9ZZZZ</name>
<dbReference type="GO" id="GO:0004134">
    <property type="term" value="F:4-alpha-glucanotransferase activity"/>
    <property type="evidence" value="ECO:0007669"/>
    <property type="project" value="UniProtKB-EC"/>
</dbReference>
<comment type="caution">
    <text evidence="9">The sequence shown here is derived from an EMBL/GenBank/DDBJ whole genome shotgun (WGS) entry which is preliminary data.</text>
</comment>
<dbReference type="NCBIfam" id="TIGR00217">
    <property type="entry name" value="malQ"/>
    <property type="match status" value="1"/>
</dbReference>
<evidence type="ECO:0000256" key="4">
    <source>
        <dbReference type="ARBA" id="ARBA00022676"/>
    </source>
</evidence>
<dbReference type="PANTHER" id="PTHR32438">
    <property type="entry name" value="4-ALPHA-GLUCANOTRANSFERASE DPE1, CHLOROPLASTIC/AMYLOPLASTIC"/>
    <property type="match status" value="1"/>
</dbReference>
<dbReference type="Gene3D" id="3.20.20.80">
    <property type="entry name" value="Glycosidases"/>
    <property type="match status" value="1"/>
</dbReference>
<dbReference type="EMBL" id="VSSQ01004997">
    <property type="protein sequence ID" value="MPM27448.1"/>
    <property type="molecule type" value="Genomic_DNA"/>
</dbReference>
<dbReference type="InterPro" id="IPR017853">
    <property type="entry name" value="GH"/>
</dbReference>
<dbReference type="AlphaFoldDB" id="A0A644YHH5"/>
<keyword evidence="4 9" id="KW-0328">Glycosyltransferase</keyword>
<accession>A0A644YHH5</accession>
<dbReference type="SUPFAM" id="SSF51445">
    <property type="entry name" value="(Trans)glycosidases"/>
    <property type="match status" value="1"/>
</dbReference>
<evidence type="ECO:0000256" key="8">
    <source>
        <dbReference type="ARBA" id="ARBA00031501"/>
    </source>
</evidence>
<evidence type="ECO:0000256" key="3">
    <source>
        <dbReference type="ARBA" id="ARBA00012560"/>
    </source>
</evidence>
<evidence type="ECO:0000256" key="2">
    <source>
        <dbReference type="ARBA" id="ARBA00005684"/>
    </source>
</evidence>
<dbReference type="EC" id="2.4.1.25" evidence="3"/>
<dbReference type="Pfam" id="PF02446">
    <property type="entry name" value="Glyco_hydro_77"/>
    <property type="match status" value="1"/>
</dbReference>
<comment type="similarity">
    <text evidence="2">Belongs to the disproportionating enzyme family.</text>
</comment>
<evidence type="ECO:0000256" key="1">
    <source>
        <dbReference type="ARBA" id="ARBA00000439"/>
    </source>
</evidence>
<evidence type="ECO:0000313" key="9">
    <source>
        <dbReference type="EMBL" id="MPM27448.1"/>
    </source>
</evidence>
<keyword evidence="5 9" id="KW-0808">Transferase</keyword>
<sequence length="513" mass="58435">MNSTNVRNAGILLHITSLPSAYGIGDLGKGAYAMADWLAKANIRLWQTLPLGPTGFGNSPYAARSTFAGNELMIDPQQLLHQGLLQASDLENHPVFPAERVDFEAVQAWKLPLLKKAASLFLNQGKSKQACFERFCIQHSYWLDDYAQFMALMETYGDGRWFSHWPKQYARRDEKQLDRFVAQNEHLVMQWKVLQYFFSLQWEAFKAYVHSKNIQLVGDVPIFVAADSADAWSNLHLFKTDEHGMFSAVSGVPPDFFSATGQLWGNPVYDWDVLEKEGYAWWLKRLERLFSLTDILRIDHFRGFDAYYEIPSGEKTAQNGEWVNVDGDAFFKAVRKRFGSVPIIAEDLGIMTESVKQLRDGNDLPGMKIFQFGFTRDKEGKPNYHDDFLPHNWGENFVAYTGTHDNNTTLGWFASLCREDKDIVLSYLGCDEHDMLSCMLRTLMLSHARTAIIPMQDVLGKGEEARMNYPSTCNDRNWSWRMPKDACTDDGALTLAHLVEISARTGKLGDEPN</sequence>
<organism evidence="9">
    <name type="scientific">bioreactor metagenome</name>
    <dbReference type="NCBI Taxonomy" id="1076179"/>
    <lineage>
        <taxon>unclassified sequences</taxon>
        <taxon>metagenomes</taxon>
        <taxon>ecological metagenomes</taxon>
    </lineage>
</organism>
<evidence type="ECO:0000256" key="7">
    <source>
        <dbReference type="ARBA" id="ARBA00031423"/>
    </source>
</evidence>
<protein>
    <recommendedName>
        <fullName evidence="3">4-alpha-glucanotransferase</fullName>
        <ecNumber evidence="3">2.4.1.25</ecNumber>
    </recommendedName>
    <alternativeName>
        <fullName evidence="7">Amylomaltase</fullName>
    </alternativeName>
    <alternativeName>
        <fullName evidence="8">Disproportionating enzyme</fullName>
    </alternativeName>
</protein>
<gene>
    <name evidence="9" type="primary">malQ_6</name>
    <name evidence="9" type="ORF">SDC9_73959</name>
</gene>
<dbReference type="PANTHER" id="PTHR32438:SF5">
    <property type="entry name" value="4-ALPHA-GLUCANOTRANSFERASE DPE1, CHLOROPLASTIC_AMYLOPLASTIC"/>
    <property type="match status" value="1"/>
</dbReference>
<evidence type="ECO:0000256" key="5">
    <source>
        <dbReference type="ARBA" id="ARBA00022679"/>
    </source>
</evidence>
<proteinExistence type="inferred from homology"/>
<keyword evidence="6" id="KW-0119">Carbohydrate metabolism</keyword>
<dbReference type="NCBIfam" id="NF011080">
    <property type="entry name" value="PRK14508.1-3"/>
    <property type="match status" value="1"/>
</dbReference>
<evidence type="ECO:0000256" key="6">
    <source>
        <dbReference type="ARBA" id="ARBA00023277"/>
    </source>
</evidence>
<reference evidence="9" key="1">
    <citation type="submission" date="2019-08" db="EMBL/GenBank/DDBJ databases">
        <authorList>
            <person name="Kucharzyk K."/>
            <person name="Murdoch R.W."/>
            <person name="Higgins S."/>
            <person name="Loffler F."/>
        </authorList>
    </citation>
    <scope>NUCLEOTIDE SEQUENCE</scope>
</reference>